<feature type="chain" id="PRO_5031012123" description="Uncharacterized protein TP-0789 domain-containing protein" evidence="1">
    <location>
        <begin position="23"/>
        <end position="266"/>
    </location>
</feature>
<evidence type="ECO:0000259" key="2">
    <source>
        <dbReference type="Pfam" id="PF17131"/>
    </source>
</evidence>
<dbReference type="CDD" id="cd16329">
    <property type="entry name" value="LolA_like"/>
    <property type="match status" value="1"/>
</dbReference>
<sequence>MKKSLITKFASALLLVAGSLCIAEELTGYEIARRADSVDEGKTSSYTATMTLTNKKGATRTREIFMRSKDYGNVKKNVIVFTMPKDVSGVAYLSFDYPDGEDGVKPDSDNWLYMPAMKKVRRISGSSKDDDFMGSDFTYSDMGDRGLTKDTFNLLGSETVDGFDCWKVEFIAKDKSEKTQRRILWFRKDNYKTVKGEYYDRQNVLTRELTCSGIKQIDGIWTTEKMFMKNVITAHSTLLEMKDTKYNMSLDDNLFTVNTIERGNLR</sequence>
<dbReference type="AlphaFoldDB" id="A0A7W8LLI1"/>
<evidence type="ECO:0000256" key="1">
    <source>
        <dbReference type="SAM" id="SignalP"/>
    </source>
</evidence>
<accession>A0A7W8LLI1</accession>
<dbReference type="Pfam" id="PF17131">
    <property type="entry name" value="LolA_like"/>
    <property type="match status" value="1"/>
</dbReference>
<dbReference type="EMBL" id="JACHFQ010000002">
    <property type="protein sequence ID" value="MBB5225395.1"/>
    <property type="molecule type" value="Genomic_DNA"/>
</dbReference>
<keyword evidence="1" id="KW-0732">Signal</keyword>
<name>A0A7W8LLI1_9SPIR</name>
<gene>
    <name evidence="3" type="ORF">HNP76_000739</name>
</gene>
<comment type="caution">
    <text evidence="3">The sequence shown here is derived from an EMBL/GenBank/DDBJ whole genome shotgun (WGS) entry which is preliminary data.</text>
</comment>
<feature type="signal peptide" evidence="1">
    <location>
        <begin position="1"/>
        <end position="22"/>
    </location>
</feature>
<protein>
    <recommendedName>
        <fullName evidence="2">Uncharacterized protein TP-0789 domain-containing protein</fullName>
    </recommendedName>
</protein>
<keyword evidence="4" id="KW-1185">Reference proteome</keyword>
<dbReference type="RefSeq" id="WP_184657635.1">
    <property type="nucleotide sequence ID" value="NZ_CP031518.1"/>
</dbReference>
<dbReference type="InterPro" id="IPR033399">
    <property type="entry name" value="TP_0789-like"/>
</dbReference>
<feature type="domain" description="Uncharacterized protein TP-0789" evidence="2">
    <location>
        <begin position="75"/>
        <end position="262"/>
    </location>
</feature>
<evidence type="ECO:0000313" key="4">
    <source>
        <dbReference type="Proteomes" id="UP000518887"/>
    </source>
</evidence>
<proteinExistence type="predicted"/>
<evidence type="ECO:0000313" key="3">
    <source>
        <dbReference type="EMBL" id="MBB5225395.1"/>
    </source>
</evidence>
<dbReference type="Proteomes" id="UP000518887">
    <property type="component" value="Unassembled WGS sequence"/>
</dbReference>
<reference evidence="3 4" key="1">
    <citation type="submission" date="2020-08" db="EMBL/GenBank/DDBJ databases">
        <title>Genomic Encyclopedia of Type Strains, Phase IV (KMG-IV): sequencing the most valuable type-strain genomes for metagenomic binning, comparative biology and taxonomic classification.</title>
        <authorList>
            <person name="Goeker M."/>
        </authorList>
    </citation>
    <scope>NUCLEOTIDE SEQUENCE [LARGE SCALE GENOMIC DNA]</scope>
    <source>
        <strain evidence="3 4">DSM 103462</strain>
    </source>
</reference>
<dbReference type="Gene3D" id="2.50.20.10">
    <property type="entry name" value="Lipoprotein localisation LolA/LolB/LppX"/>
    <property type="match status" value="1"/>
</dbReference>
<organism evidence="3 4">
    <name type="scientific">Treponema ruminis</name>
    <dbReference type="NCBI Taxonomy" id="744515"/>
    <lineage>
        <taxon>Bacteria</taxon>
        <taxon>Pseudomonadati</taxon>
        <taxon>Spirochaetota</taxon>
        <taxon>Spirochaetia</taxon>
        <taxon>Spirochaetales</taxon>
        <taxon>Treponemataceae</taxon>
        <taxon>Treponema</taxon>
    </lineage>
</organism>